<proteinExistence type="predicted"/>
<dbReference type="PANTHER" id="PTHR33480">
    <property type="entry name" value="SET DOMAIN-CONTAINING PROTEIN-RELATED"/>
    <property type="match status" value="1"/>
</dbReference>
<sequence length="109" mass="12385">MEDYLDPAYFAYVASAVLKVAKQDQEDDEDPKAPSNALKLSYIKRMANIKLAQAIQAQDQGKKQSAQDFIQLMSIEWNTKLERVLLEERKHAEKKPLPLPSDIVNLQGI</sequence>
<protein>
    <submittedName>
        <fullName evidence="1">Uncharacterized protein</fullName>
    </submittedName>
</protein>
<dbReference type="OrthoDB" id="10055248at2759"/>
<gene>
    <name evidence="1" type="ORF">HOLleu_00721</name>
</gene>
<dbReference type="Proteomes" id="UP001152320">
    <property type="component" value="Chromosome 1"/>
</dbReference>
<evidence type="ECO:0000313" key="2">
    <source>
        <dbReference type="Proteomes" id="UP001152320"/>
    </source>
</evidence>
<accession>A0A9Q1CN38</accession>
<comment type="caution">
    <text evidence="1">The sequence shown here is derived from an EMBL/GenBank/DDBJ whole genome shotgun (WGS) entry which is preliminary data.</text>
</comment>
<organism evidence="1 2">
    <name type="scientific">Holothuria leucospilota</name>
    <name type="common">Black long sea cucumber</name>
    <name type="synonym">Mertensiothuria leucospilota</name>
    <dbReference type="NCBI Taxonomy" id="206669"/>
    <lineage>
        <taxon>Eukaryota</taxon>
        <taxon>Metazoa</taxon>
        <taxon>Echinodermata</taxon>
        <taxon>Eleutherozoa</taxon>
        <taxon>Echinozoa</taxon>
        <taxon>Holothuroidea</taxon>
        <taxon>Aspidochirotacea</taxon>
        <taxon>Aspidochirotida</taxon>
        <taxon>Holothuriidae</taxon>
        <taxon>Holothuria</taxon>
    </lineage>
</organism>
<name>A0A9Q1CN38_HOLLE</name>
<keyword evidence="2" id="KW-1185">Reference proteome</keyword>
<evidence type="ECO:0000313" key="1">
    <source>
        <dbReference type="EMBL" id="KAJ8048412.1"/>
    </source>
</evidence>
<reference evidence="1" key="1">
    <citation type="submission" date="2021-10" db="EMBL/GenBank/DDBJ databases">
        <title>Tropical sea cucumber genome reveals ecological adaptation and Cuvierian tubules defense mechanism.</title>
        <authorList>
            <person name="Chen T."/>
        </authorList>
    </citation>
    <scope>NUCLEOTIDE SEQUENCE</scope>
    <source>
        <strain evidence="1">Nanhai2018</strain>
        <tissue evidence="1">Muscle</tissue>
    </source>
</reference>
<dbReference type="PANTHER" id="PTHR33480:SF1">
    <property type="entry name" value="TYR RECOMBINASE DOMAIN-CONTAINING PROTEIN"/>
    <property type="match status" value="1"/>
</dbReference>
<dbReference type="EMBL" id="JAIZAY010000001">
    <property type="protein sequence ID" value="KAJ8048412.1"/>
    <property type="molecule type" value="Genomic_DNA"/>
</dbReference>
<dbReference type="AlphaFoldDB" id="A0A9Q1CN38"/>